<dbReference type="InterPro" id="IPR039448">
    <property type="entry name" value="Beta_helix"/>
</dbReference>
<protein>
    <recommendedName>
        <fullName evidence="4">Right handed beta helix domain-containing protein</fullName>
    </recommendedName>
</protein>
<dbReference type="InterPro" id="IPR011050">
    <property type="entry name" value="Pectin_lyase_fold/virulence"/>
</dbReference>
<dbReference type="Gene3D" id="2.160.20.10">
    <property type="entry name" value="Single-stranded right-handed beta-helix, Pectin lyase-like"/>
    <property type="match status" value="1"/>
</dbReference>
<proteinExistence type="predicted"/>
<keyword evidence="6" id="KW-1185">Reference proteome</keyword>
<feature type="domain" description="Right handed beta helix" evidence="4">
    <location>
        <begin position="228"/>
        <end position="357"/>
    </location>
</feature>
<feature type="compositionally biased region" description="Acidic residues" evidence="1">
    <location>
        <begin position="433"/>
        <end position="448"/>
    </location>
</feature>
<keyword evidence="3" id="KW-0732">Signal</keyword>
<dbReference type="SUPFAM" id="SSF51126">
    <property type="entry name" value="Pectin lyase-like"/>
    <property type="match status" value="1"/>
</dbReference>
<dbReference type="KEGG" id="api:100572035"/>
<reference evidence="5" key="2">
    <citation type="submission" date="2022-06" db="UniProtKB">
        <authorList>
            <consortium name="EnsemblMetazoa"/>
        </authorList>
    </citation>
    <scope>IDENTIFICATION</scope>
</reference>
<dbReference type="EnsemblMetazoa" id="XM_029486604.1">
    <property type="protein sequence ID" value="XP_029342464.1"/>
    <property type="gene ID" value="LOC100572035"/>
</dbReference>
<organism evidence="5 6">
    <name type="scientific">Acyrthosiphon pisum</name>
    <name type="common">Pea aphid</name>
    <dbReference type="NCBI Taxonomy" id="7029"/>
    <lineage>
        <taxon>Eukaryota</taxon>
        <taxon>Metazoa</taxon>
        <taxon>Ecdysozoa</taxon>
        <taxon>Arthropoda</taxon>
        <taxon>Hexapoda</taxon>
        <taxon>Insecta</taxon>
        <taxon>Pterygota</taxon>
        <taxon>Neoptera</taxon>
        <taxon>Paraneoptera</taxon>
        <taxon>Hemiptera</taxon>
        <taxon>Sternorrhyncha</taxon>
        <taxon>Aphidomorpha</taxon>
        <taxon>Aphidoidea</taxon>
        <taxon>Aphididae</taxon>
        <taxon>Macrosiphini</taxon>
        <taxon>Acyrthosiphon</taxon>
    </lineage>
</organism>
<feature type="region of interest" description="Disordered" evidence="1">
    <location>
        <begin position="428"/>
        <end position="448"/>
    </location>
</feature>
<keyword evidence="2" id="KW-0472">Membrane</keyword>
<dbReference type="Pfam" id="PF13229">
    <property type="entry name" value="Beta_helix"/>
    <property type="match status" value="1"/>
</dbReference>
<evidence type="ECO:0000313" key="5">
    <source>
        <dbReference type="EnsemblMetazoa" id="XP_029342464.1"/>
    </source>
</evidence>
<keyword evidence="2" id="KW-0812">Transmembrane</keyword>
<evidence type="ECO:0000256" key="1">
    <source>
        <dbReference type="SAM" id="MobiDB-lite"/>
    </source>
</evidence>
<dbReference type="OrthoDB" id="8185041at2759"/>
<feature type="region of interest" description="Disordered" evidence="1">
    <location>
        <begin position="707"/>
        <end position="727"/>
    </location>
</feature>
<reference evidence="6" key="1">
    <citation type="submission" date="2010-06" db="EMBL/GenBank/DDBJ databases">
        <authorList>
            <person name="Jiang H."/>
            <person name="Abraham K."/>
            <person name="Ali S."/>
            <person name="Alsbrooks S.L."/>
            <person name="Anim B.N."/>
            <person name="Anosike U.S."/>
            <person name="Attaway T."/>
            <person name="Bandaranaike D.P."/>
            <person name="Battles P.K."/>
            <person name="Bell S.N."/>
            <person name="Bell A.V."/>
            <person name="Beltran B."/>
            <person name="Bickham C."/>
            <person name="Bustamante Y."/>
            <person name="Caleb T."/>
            <person name="Canada A."/>
            <person name="Cardenas V."/>
            <person name="Carter K."/>
            <person name="Chacko J."/>
            <person name="Chandrabose M.N."/>
            <person name="Chavez D."/>
            <person name="Chavez A."/>
            <person name="Chen L."/>
            <person name="Chu H.-S."/>
            <person name="Claassen K.J."/>
            <person name="Cockrell R."/>
            <person name="Collins M."/>
            <person name="Cooper J.A."/>
            <person name="Cree A."/>
            <person name="Curry S.M."/>
            <person name="Da Y."/>
            <person name="Dao M.D."/>
            <person name="Das B."/>
            <person name="Davila M.-L."/>
            <person name="Davy-Carroll L."/>
            <person name="Denson S."/>
            <person name="Dinh H."/>
            <person name="Ebong V.E."/>
            <person name="Edwards J.R."/>
            <person name="Egan A."/>
            <person name="El-Daye J."/>
            <person name="Escobedo L."/>
            <person name="Fernandez S."/>
            <person name="Fernando P.R."/>
            <person name="Flagg N."/>
            <person name="Forbes L.D."/>
            <person name="Fowler R.G."/>
            <person name="Fu Q."/>
            <person name="Gabisi R.A."/>
            <person name="Ganer J."/>
            <person name="Garbino Pronczuk A."/>
            <person name="Garcia R.M."/>
            <person name="Garner T."/>
            <person name="Garrett T.E."/>
            <person name="Gonzalez D.A."/>
            <person name="Hamid H."/>
            <person name="Hawkins E.S."/>
            <person name="Hirani K."/>
            <person name="Hogues M.E."/>
            <person name="Hollins B."/>
            <person name="Hsiao C.-H."/>
            <person name="Jabil R."/>
            <person name="James M.L."/>
            <person name="Jhangiani S.N."/>
            <person name="Johnson B."/>
            <person name="Johnson Q."/>
            <person name="Joshi V."/>
            <person name="Kalu J.B."/>
            <person name="Kam C."/>
            <person name="Kashfia A."/>
            <person name="Keebler J."/>
            <person name="Kisamo H."/>
            <person name="Kovar C.L."/>
            <person name="Lago L.A."/>
            <person name="Lai C.-Y."/>
            <person name="Laidlaw J."/>
            <person name="Lara F."/>
            <person name="Le T.-K."/>
            <person name="Lee S.L."/>
            <person name="Legall F.H."/>
            <person name="Lemon S.J."/>
            <person name="Lewis L.R."/>
            <person name="Li B."/>
            <person name="Liu Y."/>
            <person name="Liu Y.-S."/>
            <person name="Lopez J."/>
            <person name="Lozado R.J."/>
            <person name="Lu J."/>
            <person name="Madu R.C."/>
            <person name="Maheshwari M."/>
            <person name="Maheshwari R."/>
            <person name="Malloy K."/>
            <person name="Martinez E."/>
            <person name="Mathew T."/>
            <person name="Mercado I.C."/>
            <person name="Mercado C."/>
            <person name="Meyer B."/>
            <person name="Montgomery K."/>
            <person name="Morgan M.B."/>
            <person name="Munidasa M."/>
            <person name="Nazareth L.V."/>
            <person name="Nelson J."/>
            <person name="Ng B.M."/>
            <person name="Nguyen N.B."/>
            <person name="Nguyen P.Q."/>
            <person name="Nguyen T."/>
            <person name="Obregon M."/>
            <person name="Okwuonu G.O."/>
            <person name="Onwere C.G."/>
            <person name="Orozco G."/>
            <person name="Parra A."/>
            <person name="Patel S."/>
            <person name="Patil S."/>
            <person name="Perez A."/>
            <person name="Perez Y."/>
            <person name="Pham C."/>
            <person name="Primus E.L."/>
            <person name="Pu L.-L."/>
            <person name="Puazo M."/>
            <person name="Qin X."/>
            <person name="Quiroz J.B."/>
            <person name="Reese J."/>
            <person name="Richards S."/>
            <person name="Rives C.M."/>
            <person name="Robberts R."/>
            <person name="Ruiz S.J."/>
            <person name="Ruiz M.J."/>
            <person name="Santibanez J."/>
            <person name="Schneider B.W."/>
            <person name="Sisson I."/>
            <person name="Smith M."/>
            <person name="Sodergren E."/>
            <person name="Song X.-Z."/>
            <person name="Song B.B."/>
            <person name="Summersgill H."/>
            <person name="Thelus R."/>
            <person name="Thornton R.D."/>
            <person name="Trejos Z.Y."/>
            <person name="Usmani K."/>
            <person name="Vattathil S."/>
            <person name="Villasana D."/>
            <person name="Walker D.L."/>
            <person name="Wang S."/>
            <person name="Wang K."/>
            <person name="White C.S."/>
            <person name="Williams A.C."/>
            <person name="Williamson J."/>
            <person name="Wilson K."/>
            <person name="Woghiren I.O."/>
            <person name="Woodworth J.R."/>
            <person name="Worley K.C."/>
            <person name="Wright R.A."/>
            <person name="Wu W."/>
            <person name="Young L."/>
            <person name="Zhang L."/>
            <person name="Zhang J."/>
            <person name="Zhu Y."/>
            <person name="Muzny D.M."/>
            <person name="Weinstock G."/>
            <person name="Gibbs R.A."/>
        </authorList>
    </citation>
    <scope>NUCLEOTIDE SEQUENCE [LARGE SCALE GENOMIC DNA]</scope>
    <source>
        <strain evidence="6">LSR1</strain>
    </source>
</reference>
<evidence type="ECO:0000256" key="3">
    <source>
        <dbReference type="SAM" id="SignalP"/>
    </source>
</evidence>
<evidence type="ECO:0000256" key="2">
    <source>
        <dbReference type="SAM" id="Phobius"/>
    </source>
</evidence>
<name>A0A8R2NP70_ACYPI</name>
<feature type="transmembrane region" description="Helical" evidence="2">
    <location>
        <begin position="913"/>
        <end position="940"/>
    </location>
</feature>
<sequence>MAAEWPTLAVVVVLACLLLPTGGDGVRPRDDDGQQQPSWCQKEECKCEQDDENRLTVKCAFSGEKDVVWETVKNLNKSLVVLELNGDGLCNLTINHKVLVAFAGLRSFNVSGFDRATIWSQGVLAKSARTNFTVNISHVRQLYLDTNAFNPRDGTMDVLVEDCDVVRLGSEAVSKLRSFVFRRIRVLDLSKNTFKNAGTSSSIKEMILENLNAEKLPSYAFYTSIDMLLITNCTFGTIERKAFPINDIGNATLTNVTVDRVEGEAFQHSTLISNLRMIRCVIREMQSHAIMSGVQSIVIEQSKFESVETSAVAVATELKLYGNTFTRVAGRGFVLQNSYVVLVHGNTFEEIEAEAFYESTSFGPETAGSATKTTLRVTDNSFLQSPAGGKWSPPVRLQRAASETNVTGNTFVGSCGCGPWRFVDVAGDNSTAADDDDDDDDDDNDGDDEDEFADLNYCRVNVVGAECANLTGAEFDHLRIAEFTTAAGCDRDDGTAFNRCVRDRLTAARDGVTSRSPPIDFLTPTAERGVITTVVLLVLCGFGAVCAVSAVTWLNARGYFIKLRSLLTPNGSGGGGGGAGTACRTISAHSLSRMSVHEYTELQRLKLGGGVGGGCGSDVGAMRVIVYQDKGTQTLPEELTHEMLQNLRDKLDDPDDYAEARGIIEHLYDLIRVEETCCGDSGVGGGWYSAGGEGLDDMTSTVTTKAVAAADGRPRDVKSVGTGAPSLDRLRTPRIKMAGAGASTDVTVSPRSPAAAAAVSVAVGQQRLRGPGGPVVRRRRKCARRRIVHGHLLRADRPAIDRRRPSATATAAATTAGTRQTDARLKVLHCCQSHRRRLSAATLYYSYRSISPSSTVSRISFGRLTYDNITLLSIYVLLFFYISDVKNSARYRRKPSAGELRLREVYTRAEKRVILYIPIIINIIVIIIIAIITIITIVVCPQVYTACPRKQGYTLRD</sequence>
<dbReference type="GeneID" id="100572035"/>
<keyword evidence="2" id="KW-1133">Transmembrane helix</keyword>
<dbReference type="AlphaFoldDB" id="A0A8R2NP70"/>
<evidence type="ECO:0000313" key="6">
    <source>
        <dbReference type="Proteomes" id="UP000007819"/>
    </source>
</evidence>
<dbReference type="InterPro" id="IPR012334">
    <property type="entry name" value="Pectin_lyas_fold"/>
</dbReference>
<feature type="signal peptide" evidence="3">
    <location>
        <begin position="1"/>
        <end position="25"/>
    </location>
</feature>
<dbReference type="Proteomes" id="UP000007819">
    <property type="component" value="Chromosome A1"/>
</dbReference>
<feature type="chain" id="PRO_5035772196" description="Right handed beta helix domain-containing protein" evidence="3">
    <location>
        <begin position="26"/>
        <end position="957"/>
    </location>
</feature>
<evidence type="ECO:0000259" key="4">
    <source>
        <dbReference type="Pfam" id="PF13229"/>
    </source>
</evidence>
<accession>A0A8R2NP70</accession>
<feature type="transmembrane region" description="Helical" evidence="2">
    <location>
        <begin position="864"/>
        <end position="882"/>
    </location>
</feature>
<dbReference type="RefSeq" id="XP_029342464.1">
    <property type="nucleotide sequence ID" value="XM_029486604.1"/>
</dbReference>